<organism evidence="4 5">
    <name type="scientific">Roseitalea porphyridii</name>
    <dbReference type="NCBI Taxonomy" id="1852022"/>
    <lineage>
        <taxon>Bacteria</taxon>
        <taxon>Pseudomonadati</taxon>
        <taxon>Pseudomonadota</taxon>
        <taxon>Alphaproteobacteria</taxon>
        <taxon>Hyphomicrobiales</taxon>
        <taxon>Ahrensiaceae</taxon>
        <taxon>Roseitalea</taxon>
    </lineage>
</organism>
<evidence type="ECO:0000256" key="2">
    <source>
        <dbReference type="ARBA" id="ARBA00022801"/>
    </source>
</evidence>
<dbReference type="Gene3D" id="1.10.3210.10">
    <property type="entry name" value="Hypothetical protein af1432"/>
    <property type="match status" value="1"/>
</dbReference>
<dbReference type="GeneID" id="90768322"/>
<dbReference type="GO" id="GO:0005737">
    <property type="term" value="C:cytoplasm"/>
    <property type="evidence" value="ECO:0007669"/>
    <property type="project" value="TreeGrafter"/>
</dbReference>
<protein>
    <submittedName>
        <fullName evidence="4">HD domain-containing protein</fullName>
    </submittedName>
</protein>
<dbReference type="OrthoDB" id="9796032at2"/>
<keyword evidence="5" id="KW-1185">Reference proteome</keyword>
<feature type="domain" description="HD" evidence="3">
    <location>
        <begin position="18"/>
        <end position="173"/>
    </location>
</feature>
<dbReference type="GO" id="GO:0046872">
    <property type="term" value="F:metal ion binding"/>
    <property type="evidence" value="ECO:0007669"/>
    <property type="project" value="UniProtKB-KW"/>
</dbReference>
<accession>A0A4P6V4H6</accession>
<evidence type="ECO:0000256" key="1">
    <source>
        <dbReference type="ARBA" id="ARBA00022723"/>
    </source>
</evidence>
<dbReference type="Proteomes" id="UP000293719">
    <property type="component" value="Chromosome"/>
</dbReference>
<evidence type="ECO:0000313" key="4">
    <source>
        <dbReference type="EMBL" id="QBK31536.1"/>
    </source>
</evidence>
<dbReference type="Pfam" id="PF13023">
    <property type="entry name" value="HD_3"/>
    <property type="match status" value="1"/>
</dbReference>
<sequence length="196" mass="21842">MGPDAGNLETRLAFLREAERLKDTLRSGVTAGGRQESVAEHSWRLCLTVLAFADLVPDIDPLRLLKLVIIHDLGEIYEGDVPAIHQRADDGRDARERADFHRLTERLPDALRTEFRALYDEYAAASTPEAVLAKGFDKLETILQHTQGANAPDFDYRFNLHYGKVRTDAHPLLAEIRALIDAETEALAEGRAAWAG</sequence>
<dbReference type="PANTHER" id="PTHR11845">
    <property type="entry name" value="5'-DEOXYNUCLEOTIDASE HDDC2"/>
    <property type="match status" value="1"/>
</dbReference>
<keyword evidence="2" id="KW-0378">Hydrolase</keyword>
<dbReference type="EMBL" id="CP036532">
    <property type="protein sequence ID" value="QBK31536.1"/>
    <property type="molecule type" value="Genomic_DNA"/>
</dbReference>
<gene>
    <name evidence="4" type="ORF">E0E05_13515</name>
</gene>
<proteinExistence type="predicted"/>
<dbReference type="SUPFAM" id="SSF109604">
    <property type="entry name" value="HD-domain/PDEase-like"/>
    <property type="match status" value="1"/>
</dbReference>
<evidence type="ECO:0000313" key="5">
    <source>
        <dbReference type="Proteomes" id="UP000293719"/>
    </source>
</evidence>
<dbReference type="InterPro" id="IPR039356">
    <property type="entry name" value="YfbR/HDDC2"/>
</dbReference>
<dbReference type="PANTHER" id="PTHR11845:SF13">
    <property type="entry name" value="5'-DEOXYNUCLEOTIDASE HDDC2"/>
    <property type="match status" value="1"/>
</dbReference>
<dbReference type="GO" id="GO:0002953">
    <property type="term" value="F:5'-deoxynucleotidase activity"/>
    <property type="evidence" value="ECO:0007669"/>
    <property type="project" value="InterPro"/>
</dbReference>
<dbReference type="AlphaFoldDB" id="A0A4P6V4H6"/>
<reference evidence="4 5" key="1">
    <citation type="journal article" date="2017" name="Int. J. Syst. Evol. Microbiol.">
        <title>Roseitalea porphyridii gen. nov., sp. nov., isolated from a red alga, and reclassification of Hoeflea suaedae Chung et al. 2013 as Pseudohoeflea suaedae gen. nov., comb. nov.</title>
        <authorList>
            <person name="Hyeon J.W."/>
            <person name="Jeong S.E."/>
            <person name="Baek K."/>
            <person name="Jeon C.O."/>
        </authorList>
    </citation>
    <scope>NUCLEOTIDE SEQUENCE [LARGE SCALE GENOMIC DNA]</scope>
    <source>
        <strain evidence="4 5">MA7-20</strain>
    </source>
</reference>
<keyword evidence="1" id="KW-0479">Metal-binding</keyword>
<dbReference type="RefSeq" id="WP_131617196.1">
    <property type="nucleotide sequence ID" value="NZ_CP036532.1"/>
</dbReference>
<evidence type="ECO:0000259" key="3">
    <source>
        <dbReference type="Pfam" id="PF13023"/>
    </source>
</evidence>
<dbReference type="KEGG" id="rpod:E0E05_13515"/>
<dbReference type="InterPro" id="IPR006674">
    <property type="entry name" value="HD_domain"/>
</dbReference>
<name>A0A4P6V4H6_9HYPH</name>